<accession>A0ABU2WXZ5</accession>
<dbReference type="RefSeq" id="WP_311412764.1">
    <property type="nucleotide sequence ID" value="NZ_JAVRFL010000019.1"/>
</dbReference>
<keyword evidence="1" id="KW-0732">Signal</keyword>
<proteinExistence type="predicted"/>
<name>A0ABU2WXZ5_9ACTN</name>
<dbReference type="EMBL" id="JAVRFL010000019">
    <property type="protein sequence ID" value="MDT0530803.1"/>
    <property type="molecule type" value="Genomic_DNA"/>
</dbReference>
<evidence type="ECO:0000256" key="1">
    <source>
        <dbReference type="SAM" id="SignalP"/>
    </source>
</evidence>
<protein>
    <recommendedName>
        <fullName evidence="4">Secreted protein</fullName>
    </recommendedName>
</protein>
<gene>
    <name evidence="2" type="ORF">RM555_17560</name>
</gene>
<dbReference type="Proteomes" id="UP001180973">
    <property type="component" value="Unassembled WGS sequence"/>
</dbReference>
<feature type="signal peptide" evidence="1">
    <location>
        <begin position="1"/>
        <end position="29"/>
    </location>
</feature>
<reference evidence="2" key="1">
    <citation type="submission" date="2023-09" db="EMBL/GenBank/DDBJ databases">
        <title>30 novel species of actinomycetes from the DSMZ collection.</title>
        <authorList>
            <person name="Nouioui I."/>
        </authorList>
    </citation>
    <scope>NUCLEOTIDE SEQUENCE</scope>
    <source>
        <strain evidence="2">DSM 115977</strain>
    </source>
</reference>
<feature type="chain" id="PRO_5047336815" description="Secreted protein" evidence="1">
    <location>
        <begin position="30"/>
        <end position="184"/>
    </location>
</feature>
<comment type="caution">
    <text evidence="2">The sequence shown here is derived from an EMBL/GenBank/DDBJ whole genome shotgun (WGS) entry which is preliminary data.</text>
</comment>
<organism evidence="2 3">
    <name type="scientific">Micromonospora reichwaldensis</name>
    <dbReference type="NCBI Taxonomy" id="3075516"/>
    <lineage>
        <taxon>Bacteria</taxon>
        <taxon>Bacillati</taxon>
        <taxon>Actinomycetota</taxon>
        <taxon>Actinomycetes</taxon>
        <taxon>Micromonosporales</taxon>
        <taxon>Micromonosporaceae</taxon>
        <taxon>Micromonospora</taxon>
    </lineage>
</organism>
<dbReference type="Gene3D" id="2.60.120.430">
    <property type="entry name" value="Galactose-binding lectin"/>
    <property type="match status" value="1"/>
</dbReference>
<keyword evidence="3" id="KW-1185">Reference proteome</keyword>
<evidence type="ECO:0000313" key="2">
    <source>
        <dbReference type="EMBL" id="MDT0530803.1"/>
    </source>
</evidence>
<evidence type="ECO:0008006" key="4">
    <source>
        <dbReference type="Google" id="ProtNLM"/>
    </source>
</evidence>
<sequence length="184" mass="19823">MRVRSLVSRCTLILLAAAAAIWPAGPAAAASLPLERCYGLETPQHEDERDWFAPGNVHTTWPSPVGMVDRDVFRVSALGKVRIDHWGTQKSIAGELPLAGSGWPAPDAPRYALIAKVTSGSMLVLSTGLFYGSGRWFPVGADSGCMLYYNAGAPSRLVFSFNDPNLGDNGGGASVWVRQWWGEF</sequence>
<evidence type="ECO:0000313" key="3">
    <source>
        <dbReference type="Proteomes" id="UP001180973"/>
    </source>
</evidence>